<evidence type="ECO:0000313" key="1">
    <source>
        <dbReference type="EMBL" id="DAE05649.1"/>
    </source>
</evidence>
<name>A0A8S5PH01_9CAUD</name>
<proteinExistence type="predicted"/>
<accession>A0A8S5PH01</accession>
<dbReference type="EMBL" id="BK015414">
    <property type="protein sequence ID" value="DAE05649.1"/>
    <property type="molecule type" value="Genomic_DNA"/>
</dbReference>
<sequence>MHGNLSRIHLCPGRKSSQLSNQFYFVRRLTFLCPEQCFSGWNFPPLIHCDLIC</sequence>
<organism evidence="1">
    <name type="scientific">Caudovirales sp. ct7964</name>
    <dbReference type="NCBI Taxonomy" id="2825758"/>
    <lineage>
        <taxon>Viruses</taxon>
        <taxon>Duplodnaviria</taxon>
        <taxon>Heunggongvirae</taxon>
        <taxon>Uroviricota</taxon>
        <taxon>Caudoviricetes</taxon>
    </lineage>
</organism>
<reference evidence="1" key="1">
    <citation type="journal article" date="2021" name="Proc. Natl. Acad. Sci. U.S.A.">
        <title>A Catalog of Tens of Thousands of Viruses from Human Metagenomes Reveals Hidden Associations with Chronic Diseases.</title>
        <authorList>
            <person name="Tisza M.J."/>
            <person name="Buck C.B."/>
        </authorList>
    </citation>
    <scope>NUCLEOTIDE SEQUENCE</scope>
    <source>
        <strain evidence="1">Ct7964</strain>
    </source>
</reference>
<protein>
    <submittedName>
        <fullName evidence="1">Uncharacterized protein</fullName>
    </submittedName>
</protein>